<accession>A0ABR4E3K6</accession>
<sequence>MWWYVTAIQREREFPVDQAYMSLSIRTEVPTLLCIHPCPRVQCTSDEWHIGAPRLQCLPVLPLFHPHISARDGRHSLLLRLRARSSPPGLKKRPGPLKRRGDIKVNGGLWGVQGPPG</sequence>
<dbReference type="EMBL" id="JBAWTH010000105">
    <property type="protein sequence ID" value="KAL2276999.1"/>
    <property type="molecule type" value="Genomic_DNA"/>
</dbReference>
<organism evidence="1 2">
    <name type="scientific">Diaporthe vaccinii</name>
    <dbReference type="NCBI Taxonomy" id="105482"/>
    <lineage>
        <taxon>Eukaryota</taxon>
        <taxon>Fungi</taxon>
        <taxon>Dikarya</taxon>
        <taxon>Ascomycota</taxon>
        <taxon>Pezizomycotina</taxon>
        <taxon>Sordariomycetes</taxon>
        <taxon>Sordariomycetidae</taxon>
        <taxon>Diaporthales</taxon>
        <taxon>Diaporthaceae</taxon>
        <taxon>Diaporthe</taxon>
        <taxon>Diaporthe eres species complex</taxon>
    </lineage>
</organism>
<protein>
    <submittedName>
        <fullName evidence="1">Uncharacterized protein</fullName>
    </submittedName>
</protein>
<proteinExistence type="predicted"/>
<name>A0ABR4E3K6_9PEZI</name>
<reference evidence="1 2" key="1">
    <citation type="submission" date="2024-03" db="EMBL/GenBank/DDBJ databases">
        <title>A high-quality draft genome sequence of Diaporthe vaccinii, a causative agent of upright dieback and viscid rot disease in cranberry plants.</title>
        <authorList>
            <person name="Sarrasin M."/>
            <person name="Lang B.F."/>
            <person name="Burger G."/>
        </authorList>
    </citation>
    <scope>NUCLEOTIDE SEQUENCE [LARGE SCALE GENOMIC DNA]</scope>
    <source>
        <strain evidence="1 2">IS7</strain>
    </source>
</reference>
<evidence type="ECO:0000313" key="1">
    <source>
        <dbReference type="EMBL" id="KAL2276999.1"/>
    </source>
</evidence>
<comment type="caution">
    <text evidence="1">The sequence shown here is derived from an EMBL/GenBank/DDBJ whole genome shotgun (WGS) entry which is preliminary data.</text>
</comment>
<gene>
    <name evidence="1" type="ORF">FJTKL_00303</name>
</gene>
<evidence type="ECO:0000313" key="2">
    <source>
        <dbReference type="Proteomes" id="UP001600888"/>
    </source>
</evidence>
<keyword evidence="2" id="KW-1185">Reference proteome</keyword>
<dbReference type="Proteomes" id="UP001600888">
    <property type="component" value="Unassembled WGS sequence"/>
</dbReference>